<evidence type="ECO:0000259" key="1">
    <source>
        <dbReference type="Pfam" id="PF02698"/>
    </source>
</evidence>
<keyword evidence="3" id="KW-1185">Reference proteome</keyword>
<dbReference type="GO" id="GO:0005886">
    <property type="term" value="C:plasma membrane"/>
    <property type="evidence" value="ECO:0007669"/>
    <property type="project" value="TreeGrafter"/>
</dbReference>
<accession>A0A3N9UPS6</accession>
<feature type="domain" description="DUF218" evidence="1">
    <location>
        <begin position="35"/>
        <end position="163"/>
    </location>
</feature>
<proteinExistence type="predicted"/>
<dbReference type="AlphaFoldDB" id="A0A3N9UPS6"/>
<dbReference type="PANTHER" id="PTHR30336">
    <property type="entry name" value="INNER MEMBRANE PROTEIN, PROBABLE PERMEASE"/>
    <property type="match status" value="1"/>
</dbReference>
<dbReference type="InterPro" id="IPR003848">
    <property type="entry name" value="DUF218"/>
</dbReference>
<protein>
    <submittedName>
        <fullName evidence="2">YdcF family protein</fullName>
    </submittedName>
</protein>
<sequence length="185" mass="20803">MIIGILLATGVAMYVWTETIMKHGAEPKADGTNEYAIILGAKVREEGIPSLALQYRIVAAEEYLLKYPHVKVILSGGQGDDEPVSEADMMYTYLLEAGIEKERLIREDASTSTYENLLFSKRLLPQNTSKVTIISSDFHLARAQFIAQYLNLDVDVVEAKTPRVVERKLRNRERFALMKAVIVGR</sequence>
<dbReference type="InterPro" id="IPR051599">
    <property type="entry name" value="Cell_Envelope_Assoc"/>
</dbReference>
<comment type="caution">
    <text evidence="2">The sequence shown here is derived from an EMBL/GenBank/DDBJ whole genome shotgun (WGS) entry which is preliminary data.</text>
</comment>
<dbReference type="InterPro" id="IPR014729">
    <property type="entry name" value="Rossmann-like_a/b/a_fold"/>
</dbReference>
<dbReference type="OrthoDB" id="9782395at2"/>
<dbReference type="PANTHER" id="PTHR30336:SF4">
    <property type="entry name" value="ENVELOPE BIOGENESIS FACTOR ELYC"/>
    <property type="match status" value="1"/>
</dbReference>
<reference evidence="2 3" key="1">
    <citation type="journal article" date="2013" name="J. Microbiol.">
        <title>Lysinibacillus chungkukjangi sp. nov., isolated from Chungkukjang, Korean fermented soybean food.</title>
        <authorList>
            <person name="Kim S.J."/>
            <person name="Jang Y.H."/>
            <person name="Hamada M."/>
            <person name="Ahn J.H."/>
            <person name="Weon H.Y."/>
            <person name="Suzuki K."/>
            <person name="Whang K.S."/>
            <person name="Kwon S.W."/>
        </authorList>
    </citation>
    <scope>NUCLEOTIDE SEQUENCE [LARGE SCALE GENOMIC DNA]</scope>
    <source>
        <strain evidence="2 3">MCCC 1A12701</strain>
    </source>
</reference>
<dbReference type="GO" id="GO:0000270">
    <property type="term" value="P:peptidoglycan metabolic process"/>
    <property type="evidence" value="ECO:0007669"/>
    <property type="project" value="TreeGrafter"/>
</dbReference>
<dbReference type="GO" id="GO:0043164">
    <property type="term" value="P:Gram-negative-bacterium-type cell wall biogenesis"/>
    <property type="evidence" value="ECO:0007669"/>
    <property type="project" value="TreeGrafter"/>
</dbReference>
<dbReference type="Proteomes" id="UP000274033">
    <property type="component" value="Unassembled WGS sequence"/>
</dbReference>
<dbReference type="EMBL" id="RRCT01000014">
    <property type="protein sequence ID" value="RQW73916.1"/>
    <property type="molecule type" value="Genomic_DNA"/>
</dbReference>
<gene>
    <name evidence="2" type="ORF">EBB45_14310</name>
</gene>
<dbReference type="Pfam" id="PF02698">
    <property type="entry name" value="DUF218"/>
    <property type="match status" value="1"/>
</dbReference>
<evidence type="ECO:0000313" key="2">
    <source>
        <dbReference type="EMBL" id="RQW73916.1"/>
    </source>
</evidence>
<dbReference type="Gene3D" id="3.40.50.620">
    <property type="entry name" value="HUPs"/>
    <property type="match status" value="1"/>
</dbReference>
<evidence type="ECO:0000313" key="3">
    <source>
        <dbReference type="Proteomes" id="UP000274033"/>
    </source>
</evidence>
<name>A0A3N9UPS6_9BACI</name>
<dbReference type="CDD" id="cd06259">
    <property type="entry name" value="YdcF-like"/>
    <property type="match status" value="1"/>
</dbReference>
<organism evidence="2 3">
    <name type="scientific">Lysinibacillus composti</name>
    <dbReference type="NCBI Taxonomy" id="720633"/>
    <lineage>
        <taxon>Bacteria</taxon>
        <taxon>Bacillati</taxon>
        <taxon>Bacillota</taxon>
        <taxon>Bacilli</taxon>
        <taxon>Bacillales</taxon>
        <taxon>Bacillaceae</taxon>
        <taxon>Lysinibacillus</taxon>
    </lineage>
</organism>